<keyword evidence="3" id="KW-1185">Reference proteome</keyword>
<dbReference type="AlphaFoldDB" id="A0A6M1UAH9"/>
<dbReference type="SUPFAM" id="SSF50998">
    <property type="entry name" value="Quinoprotein alcohol dehydrogenase-like"/>
    <property type="match status" value="1"/>
</dbReference>
<name>A0A6M1UAH9_9RHOB</name>
<organism evidence="2 3">
    <name type="scientific">Paragemmobacter kunshanensis</name>
    <dbReference type="NCBI Taxonomy" id="2583234"/>
    <lineage>
        <taxon>Bacteria</taxon>
        <taxon>Pseudomonadati</taxon>
        <taxon>Pseudomonadota</taxon>
        <taxon>Alphaproteobacteria</taxon>
        <taxon>Rhodobacterales</taxon>
        <taxon>Paracoccaceae</taxon>
        <taxon>Paragemmobacter</taxon>
    </lineage>
</organism>
<comment type="caution">
    <text evidence="2">The sequence shown here is derived from an EMBL/GenBank/DDBJ whole genome shotgun (WGS) entry which is preliminary data.</text>
</comment>
<feature type="domain" description="J" evidence="1">
    <location>
        <begin position="487"/>
        <end position="541"/>
    </location>
</feature>
<dbReference type="PROSITE" id="PS50076">
    <property type="entry name" value="DNAJ_2"/>
    <property type="match status" value="1"/>
</dbReference>
<evidence type="ECO:0000259" key="1">
    <source>
        <dbReference type="PROSITE" id="PS50076"/>
    </source>
</evidence>
<dbReference type="Proteomes" id="UP000474758">
    <property type="component" value="Unassembled WGS sequence"/>
</dbReference>
<dbReference type="InterPro" id="IPR001623">
    <property type="entry name" value="DnaJ_domain"/>
</dbReference>
<evidence type="ECO:0000313" key="2">
    <source>
        <dbReference type="EMBL" id="NGQ92843.1"/>
    </source>
</evidence>
<dbReference type="SUPFAM" id="SSF46565">
    <property type="entry name" value="Chaperone J-domain"/>
    <property type="match status" value="1"/>
</dbReference>
<proteinExistence type="predicted"/>
<dbReference type="SMART" id="SM00271">
    <property type="entry name" value="DnaJ"/>
    <property type="match status" value="1"/>
</dbReference>
<reference evidence="2 3" key="1">
    <citation type="submission" date="2020-02" db="EMBL/GenBank/DDBJ databases">
        <title>Rhodobacter translucens sp. nov., a novel bacterium isolated from activated sludge.</title>
        <authorList>
            <person name="Liu J."/>
        </authorList>
    </citation>
    <scope>NUCLEOTIDE SEQUENCE [LARGE SCALE GENOMIC DNA]</scope>
    <source>
        <strain evidence="2 3">HX-7-19</strain>
    </source>
</reference>
<evidence type="ECO:0000313" key="3">
    <source>
        <dbReference type="Proteomes" id="UP000474758"/>
    </source>
</evidence>
<gene>
    <name evidence="2" type="ORF">G5V65_18280</name>
</gene>
<dbReference type="Pfam" id="PF00226">
    <property type="entry name" value="DnaJ"/>
    <property type="match status" value="1"/>
</dbReference>
<sequence length="709" mass="77568">MFGVFRKMFGGKNAAGRNKDLPVISEAAGSGDDGVDSERRSRFEDFERETRERLEAQSHEMPGQAYFSQLQALQESISDRRYMDAATAARKSLPLIRKWLEDPRGNGKRLSLSMPALTQGGTMLAITGDRKGLAMLHDLVSEFDHLEEYRADAEKHLAAIDLFNAIRKAVAAKPGILQNKMKSEVGAEDGRLVSNLISWLEKAGEITRAKNGKTYALYVDGVEMSAKDASAIYTEPPRPGSHQARSKPGKLIELNLDKLTLLPLPPSPEAWSSQFTLPATSETFEDAEGVWRELTVEAIAPADRPDPAFRKHFTTRGGVLSFDDLAKSEASLGAPGAVMFTSEQDGTPMIERLERPIYALDVHPEGQGFATRSKTNILTVYGEDLKVDFETDLSATPEVAAGRRRLDLDGEGGILWGEPHLALNCIALSPNRDRYLYTHVDEAWCIDRDGKPLWGVRMPERPVEAYHQTFELGGIGGHTGTAVEIEEALGEFGLALPVTPDEIRRQYRGLVRKLHPDLSPGNEERMKAVNAAYETLTGASHDDLQGKGSAKDLLTFSATVTFMTGGGPDRLQAAAFSGRGDSVLLGTSQGRVLRIDASGKPIALYDVGSAPIRVLETDRYLYIQTFTRLYVLEGDRLVGLQDCTTKCDLLVDEGLVLLVENKGVRVLTEAGRLLGVALTKAPIRRAGIEDGVLVVETRTHRGRFSGLVA</sequence>
<protein>
    <submittedName>
        <fullName evidence="2">DnaJ domain-containing protein</fullName>
    </submittedName>
</protein>
<accession>A0A6M1UAH9</accession>
<dbReference type="CDD" id="cd06257">
    <property type="entry name" value="DnaJ"/>
    <property type="match status" value="1"/>
</dbReference>
<dbReference type="InterPro" id="IPR036869">
    <property type="entry name" value="J_dom_sf"/>
</dbReference>
<dbReference type="Gene3D" id="1.10.287.110">
    <property type="entry name" value="DnaJ domain"/>
    <property type="match status" value="1"/>
</dbReference>
<dbReference type="EMBL" id="JAALFE010000024">
    <property type="protein sequence ID" value="NGQ92843.1"/>
    <property type="molecule type" value="Genomic_DNA"/>
</dbReference>
<dbReference type="InterPro" id="IPR011047">
    <property type="entry name" value="Quinoprotein_ADH-like_sf"/>
</dbReference>